<dbReference type="PANTHER" id="PTHR24104">
    <property type="entry name" value="E3 UBIQUITIN-PROTEIN LIGASE NHLRC1-RELATED"/>
    <property type="match status" value="1"/>
</dbReference>
<organism evidence="1">
    <name type="scientific">marine metagenome</name>
    <dbReference type="NCBI Taxonomy" id="408172"/>
    <lineage>
        <taxon>unclassified sequences</taxon>
        <taxon>metagenomes</taxon>
        <taxon>ecological metagenomes</taxon>
    </lineage>
</organism>
<dbReference type="SUPFAM" id="SSF101898">
    <property type="entry name" value="NHL repeat"/>
    <property type="match status" value="1"/>
</dbReference>
<dbReference type="EMBL" id="UINC01148517">
    <property type="protein sequence ID" value="SVD40451.1"/>
    <property type="molecule type" value="Genomic_DNA"/>
</dbReference>
<evidence type="ECO:0008006" key="2">
    <source>
        <dbReference type="Google" id="ProtNLM"/>
    </source>
</evidence>
<gene>
    <name evidence="1" type="ORF">METZ01_LOCUS393305</name>
</gene>
<reference evidence="1" key="1">
    <citation type="submission" date="2018-05" db="EMBL/GenBank/DDBJ databases">
        <authorList>
            <person name="Lanie J.A."/>
            <person name="Ng W.-L."/>
            <person name="Kazmierczak K.M."/>
            <person name="Andrzejewski T.M."/>
            <person name="Davidsen T.M."/>
            <person name="Wayne K.J."/>
            <person name="Tettelin H."/>
            <person name="Glass J.I."/>
            <person name="Rusch D."/>
            <person name="Podicherti R."/>
            <person name="Tsui H.-C.T."/>
            <person name="Winkler M.E."/>
        </authorList>
    </citation>
    <scope>NUCLEOTIDE SEQUENCE</scope>
</reference>
<dbReference type="InterPro" id="IPR050952">
    <property type="entry name" value="TRIM-NHL_E3_ligases"/>
</dbReference>
<name>A0A382V3J5_9ZZZZ</name>
<dbReference type="InterPro" id="IPR011042">
    <property type="entry name" value="6-blade_b-propeller_TolB-like"/>
</dbReference>
<feature type="non-terminal residue" evidence="1">
    <location>
        <position position="247"/>
    </location>
</feature>
<dbReference type="PANTHER" id="PTHR24104:SF25">
    <property type="entry name" value="PROTEIN LIN-41"/>
    <property type="match status" value="1"/>
</dbReference>
<evidence type="ECO:0000313" key="1">
    <source>
        <dbReference type="EMBL" id="SVD40451.1"/>
    </source>
</evidence>
<dbReference type="Gene3D" id="2.120.10.30">
    <property type="entry name" value="TolB, C-terminal domain"/>
    <property type="match status" value="1"/>
</dbReference>
<accession>A0A382V3J5</accession>
<dbReference type="GO" id="GO:0008270">
    <property type="term" value="F:zinc ion binding"/>
    <property type="evidence" value="ECO:0007669"/>
    <property type="project" value="UniProtKB-KW"/>
</dbReference>
<dbReference type="AlphaFoldDB" id="A0A382V3J5"/>
<proteinExistence type="predicted"/>
<sequence length="247" mass="27030">MKKTLSLLTLIAWSFPLVAEPEYKAVADWVKLPEGRPQLGNMHGDVAVSSAGEVYVSVQDAKASLQVYGSDGKWIRNVKGAPTDFHGFVIRKDKKGEFIYGPRLNGQEILKLTLHGKVVLRIPASAIPDKFKKGNRVRLTAMDVAPNGDLFVVDGYSSDYVHHFDKAGKYLKSFGGKGEPYKFRTLHKIAVDTRFDPPRIIGTDRANGRVVHMSVDGKFIGEVATGLLMPACVAIHDDLAAIGEIKG</sequence>
<protein>
    <recommendedName>
        <fullName evidence="2">6-bladed beta-propeller</fullName>
    </recommendedName>
</protein>